<dbReference type="AlphaFoldDB" id="A0A392SSE5"/>
<feature type="compositionally biased region" description="Basic and acidic residues" evidence="1">
    <location>
        <begin position="1"/>
        <end position="14"/>
    </location>
</feature>
<dbReference type="Proteomes" id="UP000265520">
    <property type="component" value="Unassembled WGS sequence"/>
</dbReference>
<protein>
    <submittedName>
        <fullName evidence="2">Uncharacterized protein</fullName>
    </submittedName>
</protein>
<keyword evidence="3" id="KW-1185">Reference proteome</keyword>
<proteinExistence type="predicted"/>
<reference evidence="2 3" key="1">
    <citation type="journal article" date="2018" name="Front. Plant Sci.">
        <title>Red Clover (Trifolium pratense) and Zigzag Clover (T. medium) - A Picture of Genomic Similarities and Differences.</title>
        <authorList>
            <person name="Dluhosova J."/>
            <person name="Istvanek J."/>
            <person name="Nedelnik J."/>
            <person name="Repkova J."/>
        </authorList>
    </citation>
    <scope>NUCLEOTIDE SEQUENCE [LARGE SCALE GENOMIC DNA]</scope>
    <source>
        <strain evidence="3">cv. 10/8</strain>
        <tissue evidence="2">Leaf</tissue>
    </source>
</reference>
<sequence length="31" mass="3848">MKCEETEKRNDTKKRSFFRCTYPPIRNSPER</sequence>
<feature type="non-terminal residue" evidence="2">
    <location>
        <position position="31"/>
    </location>
</feature>
<organism evidence="2 3">
    <name type="scientific">Trifolium medium</name>
    <dbReference type="NCBI Taxonomy" id="97028"/>
    <lineage>
        <taxon>Eukaryota</taxon>
        <taxon>Viridiplantae</taxon>
        <taxon>Streptophyta</taxon>
        <taxon>Embryophyta</taxon>
        <taxon>Tracheophyta</taxon>
        <taxon>Spermatophyta</taxon>
        <taxon>Magnoliopsida</taxon>
        <taxon>eudicotyledons</taxon>
        <taxon>Gunneridae</taxon>
        <taxon>Pentapetalae</taxon>
        <taxon>rosids</taxon>
        <taxon>fabids</taxon>
        <taxon>Fabales</taxon>
        <taxon>Fabaceae</taxon>
        <taxon>Papilionoideae</taxon>
        <taxon>50 kb inversion clade</taxon>
        <taxon>NPAAA clade</taxon>
        <taxon>Hologalegina</taxon>
        <taxon>IRL clade</taxon>
        <taxon>Trifolieae</taxon>
        <taxon>Trifolium</taxon>
    </lineage>
</organism>
<name>A0A392SSE5_9FABA</name>
<dbReference type="EMBL" id="LXQA010433985">
    <property type="protein sequence ID" value="MCI51579.1"/>
    <property type="molecule type" value="Genomic_DNA"/>
</dbReference>
<evidence type="ECO:0000313" key="2">
    <source>
        <dbReference type="EMBL" id="MCI51579.1"/>
    </source>
</evidence>
<evidence type="ECO:0000313" key="3">
    <source>
        <dbReference type="Proteomes" id="UP000265520"/>
    </source>
</evidence>
<feature type="region of interest" description="Disordered" evidence="1">
    <location>
        <begin position="1"/>
        <end position="31"/>
    </location>
</feature>
<comment type="caution">
    <text evidence="2">The sequence shown here is derived from an EMBL/GenBank/DDBJ whole genome shotgun (WGS) entry which is preliminary data.</text>
</comment>
<accession>A0A392SSE5</accession>
<evidence type="ECO:0000256" key="1">
    <source>
        <dbReference type="SAM" id="MobiDB-lite"/>
    </source>
</evidence>